<dbReference type="InterPro" id="IPR012338">
    <property type="entry name" value="Beta-lactam/transpept-like"/>
</dbReference>
<dbReference type="Proteomes" id="UP000828390">
    <property type="component" value="Unassembled WGS sequence"/>
</dbReference>
<feature type="signal peptide" evidence="1">
    <location>
        <begin position="1"/>
        <end position="18"/>
    </location>
</feature>
<reference evidence="3" key="1">
    <citation type="journal article" date="2019" name="bioRxiv">
        <title>The Genome of the Zebra Mussel, Dreissena polymorpha: A Resource for Invasive Species Research.</title>
        <authorList>
            <person name="McCartney M.A."/>
            <person name="Auch B."/>
            <person name="Kono T."/>
            <person name="Mallez S."/>
            <person name="Zhang Y."/>
            <person name="Obille A."/>
            <person name="Becker A."/>
            <person name="Abrahante J.E."/>
            <person name="Garbe J."/>
            <person name="Badalamenti J.P."/>
            <person name="Herman A."/>
            <person name="Mangelson H."/>
            <person name="Liachko I."/>
            <person name="Sullivan S."/>
            <person name="Sone E.D."/>
            <person name="Koren S."/>
            <person name="Silverstein K.A.T."/>
            <person name="Beckman K.B."/>
            <person name="Gohl D.M."/>
        </authorList>
    </citation>
    <scope>NUCLEOTIDE SEQUENCE</scope>
    <source>
        <strain evidence="3">Duluth1</strain>
        <tissue evidence="3">Whole animal</tissue>
    </source>
</reference>
<gene>
    <name evidence="3" type="ORF">DPMN_159530</name>
</gene>
<dbReference type="SUPFAM" id="SSF56601">
    <property type="entry name" value="beta-lactamase/transpeptidase-like"/>
    <property type="match status" value="1"/>
</dbReference>
<evidence type="ECO:0000313" key="3">
    <source>
        <dbReference type="EMBL" id="KAH3781630.1"/>
    </source>
</evidence>
<dbReference type="InterPro" id="IPR050491">
    <property type="entry name" value="AmpC-like"/>
</dbReference>
<proteinExistence type="predicted"/>
<keyword evidence="4" id="KW-1185">Reference proteome</keyword>
<protein>
    <recommendedName>
        <fullName evidence="2">Beta-lactamase-related domain-containing protein</fullName>
    </recommendedName>
</protein>
<dbReference type="PANTHER" id="PTHR46825">
    <property type="entry name" value="D-ALANYL-D-ALANINE-CARBOXYPEPTIDASE/ENDOPEPTIDASE AMPH"/>
    <property type="match status" value="1"/>
</dbReference>
<dbReference type="PANTHER" id="PTHR46825:SF15">
    <property type="entry name" value="BETA-LACTAMASE-RELATED DOMAIN-CONTAINING PROTEIN"/>
    <property type="match status" value="1"/>
</dbReference>
<dbReference type="AlphaFoldDB" id="A0A9D4EKT7"/>
<evidence type="ECO:0000256" key="1">
    <source>
        <dbReference type="SAM" id="SignalP"/>
    </source>
</evidence>
<reference evidence="3" key="2">
    <citation type="submission" date="2020-11" db="EMBL/GenBank/DDBJ databases">
        <authorList>
            <person name="McCartney M.A."/>
            <person name="Auch B."/>
            <person name="Kono T."/>
            <person name="Mallez S."/>
            <person name="Becker A."/>
            <person name="Gohl D.M."/>
            <person name="Silverstein K.A.T."/>
            <person name="Koren S."/>
            <person name="Bechman K.B."/>
            <person name="Herman A."/>
            <person name="Abrahante J.E."/>
            <person name="Garbe J."/>
        </authorList>
    </citation>
    <scope>NUCLEOTIDE SEQUENCE</scope>
    <source>
        <strain evidence="3">Duluth1</strain>
        <tissue evidence="3">Whole animal</tissue>
    </source>
</reference>
<evidence type="ECO:0000259" key="2">
    <source>
        <dbReference type="Pfam" id="PF00144"/>
    </source>
</evidence>
<feature type="chain" id="PRO_5039029507" description="Beta-lactamase-related domain-containing protein" evidence="1">
    <location>
        <begin position="19"/>
        <end position="577"/>
    </location>
</feature>
<feature type="domain" description="Beta-lactamase-related" evidence="2">
    <location>
        <begin position="32"/>
        <end position="381"/>
    </location>
</feature>
<organism evidence="3 4">
    <name type="scientific">Dreissena polymorpha</name>
    <name type="common">Zebra mussel</name>
    <name type="synonym">Mytilus polymorpha</name>
    <dbReference type="NCBI Taxonomy" id="45954"/>
    <lineage>
        <taxon>Eukaryota</taxon>
        <taxon>Metazoa</taxon>
        <taxon>Spiralia</taxon>
        <taxon>Lophotrochozoa</taxon>
        <taxon>Mollusca</taxon>
        <taxon>Bivalvia</taxon>
        <taxon>Autobranchia</taxon>
        <taxon>Heteroconchia</taxon>
        <taxon>Euheterodonta</taxon>
        <taxon>Imparidentia</taxon>
        <taxon>Neoheterodontei</taxon>
        <taxon>Myida</taxon>
        <taxon>Dreissenoidea</taxon>
        <taxon>Dreissenidae</taxon>
        <taxon>Dreissena</taxon>
    </lineage>
</organism>
<name>A0A9D4EKT7_DREPO</name>
<sequence>MTCIAVLALLLVLTSMESETRELTSSELDALNNFIETTVACNSIPGLSVALVRNDMTVLARGYGFDDIEGNRKSTADSAFCIGSLTKAFTSTVIADVLSRHGRVTWDTPIYDILGATFRLSDDLLTRETTLRDLLAHKVGTPSYFHALLVGFDANMTRADLVKKLQYMPAVAPFRTQFHYSNFMYMLAGHVIETLAGETWEDLVTKRLLSKLGMRSTGFVDASDGIENVSTPYVLKNGTLVPVDKRLLLTVSPSGPAGSIYSTANDMTKWMIFHLNKGRTKHEYTPIVHPDWLETTYESQMTHPFEAKDLTRPLYPVSDASVSYNMGWVSSLYRGYRKLWHSGGIVTFSSQLWLYPDMRSGVFVASNGPLTSKGSTAIRNIAYFASDLLLGEEPWLNTSTTCSFPAPWKELQHQSLAIEIPRYKWNITRKMADYTGVYGHKGFGHIEIVVLDRNSLILRYGRFGKMKIFPQDEQVFYGYYVDELWFLTNADGRTDYMDIRFELTDGKVTALKLHIDLDSDQPNMTVFLKGGEYDSKALSKRNGINTSYSCCSGKNEHTKSSLFIYICIFAIILISRT</sequence>
<comment type="caution">
    <text evidence="3">The sequence shown here is derived from an EMBL/GenBank/DDBJ whole genome shotgun (WGS) entry which is preliminary data.</text>
</comment>
<dbReference type="EMBL" id="JAIWYP010000008">
    <property type="protein sequence ID" value="KAH3781630.1"/>
    <property type="molecule type" value="Genomic_DNA"/>
</dbReference>
<dbReference type="InterPro" id="IPR001466">
    <property type="entry name" value="Beta-lactam-related"/>
</dbReference>
<dbReference type="Gene3D" id="3.40.710.10">
    <property type="entry name" value="DD-peptidase/beta-lactamase superfamily"/>
    <property type="match status" value="1"/>
</dbReference>
<evidence type="ECO:0000313" key="4">
    <source>
        <dbReference type="Proteomes" id="UP000828390"/>
    </source>
</evidence>
<accession>A0A9D4EKT7</accession>
<keyword evidence="1" id="KW-0732">Signal</keyword>
<dbReference type="Pfam" id="PF00144">
    <property type="entry name" value="Beta-lactamase"/>
    <property type="match status" value="1"/>
</dbReference>